<dbReference type="NCBIfam" id="NF004513">
    <property type="entry name" value="PRK05854.1"/>
    <property type="match status" value="1"/>
</dbReference>
<dbReference type="EMBL" id="CP041692">
    <property type="protein sequence ID" value="QDP95766.1"/>
    <property type="molecule type" value="Genomic_DNA"/>
</dbReference>
<evidence type="ECO:0000256" key="2">
    <source>
        <dbReference type="ARBA" id="ARBA00023002"/>
    </source>
</evidence>
<dbReference type="AlphaFoldDB" id="A0A516PX76"/>
<evidence type="ECO:0000313" key="3">
    <source>
        <dbReference type="EMBL" id="QDP95766.1"/>
    </source>
</evidence>
<comment type="similarity">
    <text evidence="1">Belongs to the short-chain dehydrogenases/reductases (SDR) family.</text>
</comment>
<sequence>MYEVPDQSGRRFVITGANSGTGKEAAKRLAGAGAEVIMAVRSPEKGEVARDEILAENSEARLEVRRVDLASLSSVAGFADELIKDGRPIHVLINNAGVMVPPRRFLTEDGFELQFGTNFLGPFALTVRLLPLLLAAPQPRVATMSSGVATIGRIRFRDLQFERGYQPWLAYGQSKLADLLLTKRLAELASAADWPLLSTAAHPGYTQTNLQVSGASLGRDKPRRILQFSGPLPVQQPPEGTEPLLFAAADPGAVQGGYYGPSGLGHLTGPTGPARYPRSARGVDLARSVWAVAEDLTGVRADLSALGGVSPR</sequence>
<keyword evidence="4" id="KW-1185">Reference proteome</keyword>
<protein>
    <submittedName>
        <fullName evidence="3">SDR family NAD(P)-dependent oxidoreductase</fullName>
    </submittedName>
</protein>
<keyword evidence="2" id="KW-0560">Oxidoreductase</keyword>
<dbReference type="SUPFAM" id="SSF51735">
    <property type="entry name" value="NAD(P)-binding Rossmann-fold domains"/>
    <property type="match status" value="1"/>
</dbReference>
<reference evidence="3 4" key="1">
    <citation type="submission" date="2019-07" db="EMBL/GenBank/DDBJ databases">
        <title>Microlunatus dokdonensis sp. nov. isolated from the rhizospheric soil of the wild plant Elymus tsukushiensis.</title>
        <authorList>
            <person name="Ghim S.-Y."/>
            <person name="Hwang Y.-J."/>
            <person name="Son J.-S."/>
            <person name="Shin J.-H."/>
        </authorList>
    </citation>
    <scope>NUCLEOTIDE SEQUENCE [LARGE SCALE GENOMIC DNA]</scope>
    <source>
        <strain evidence="3 4">KUDC0627</strain>
    </source>
</reference>
<dbReference type="InterPro" id="IPR036291">
    <property type="entry name" value="NAD(P)-bd_dom_sf"/>
</dbReference>
<name>A0A516PX76_9ACTN</name>
<dbReference type="PRINTS" id="PR00081">
    <property type="entry name" value="GDHRDH"/>
</dbReference>
<dbReference type="KEGG" id="mik:FOE78_07515"/>
<gene>
    <name evidence="3" type="ORF">FOE78_07515</name>
</gene>
<dbReference type="Gene3D" id="3.40.50.720">
    <property type="entry name" value="NAD(P)-binding Rossmann-like Domain"/>
    <property type="match status" value="1"/>
</dbReference>
<dbReference type="InterPro" id="IPR002347">
    <property type="entry name" value="SDR_fam"/>
</dbReference>
<dbReference type="NCBIfam" id="NF004846">
    <property type="entry name" value="PRK06197.1"/>
    <property type="match status" value="1"/>
</dbReference>
<dbReference type="GO" id="GO:0016491">
    <property type="term" value="F:oxidoreductase activity"/>
    <property type="evidence" value="ECO:0007669"/>
    <property type="project" value="UniProtKB-KW"/>
</dbReference>
<dbReference type="RefSeq" id="WP_143985734.1">
    <property type="nucleotide sequence ID" value="NZ_CP041692.1"/>
</dbReference>
<proteinExistence type="inferred from homology"/>
<dbReference type="Pfam" id="PF00106">
    <property type="entry name" value="adh_short"/>
    <property type="match status" value="1"/>
</dbReference>
<accession>A0A516PX76</accession>
<dbReference type="Proteomes" id="UP000319263">
    <property type="component" value="Chromosome"/>
</dbReference>
<dbReference type="PANTHER" id="PTHR24320">
    <property type="entry name" value="RETINOL DEHYDROGENASE"/>
    <property type="match status" value="1"/>
</dbReference>
<dbReference type="PANTHER" id="PTHR24320:SF148">
    <property type="entry name" value="NAD(P)-BINDING ROSSMANN-FOLD SUPERFAMILY PROTEIN"/>
    <property type="match status" value="1"/>
</dbReference>
<organism evidence="3 4">
    <name type="scientific">Microlunatus elymi</name>
    <dbReference type="NCBI Taxonomy" id="2596828"/>
    <lineage>
        <taxon>Bacteria</taxon>
        <taxon>Bacillati</taxon>
        <taxon>Actinomycetota</taxon>
        <taxon>Actinomycetes</taxon>
        <taxon>Propionibacteriales</taxon>
        <taxon>Propionibacteriaceae</taxon>
        <taxon>Microlunatus</taxon>
    </lineage>
</organism>
<evidence type="ECO:0000256" key="1">
    <source>
        <dbReference type="ARBA" id="ARBA00006484"/>
    </source>
</evidence>
<evidence type="ECO:0000313" key="4">
    <source>
        <dbReference type="Proteomes" id="UP000319263"/>
    </source>
</evidence>
<dbReference type="OrthoDB" id="4577644at2"/>